<evidence type="ECO:0008006" key="4">
    <source>
        <dbReference type="Google" id="ProtNLM"/>
    </source>
</evidence>
<dbReference type="VEuPathDB" id="VectorBase:GPPI034847"/>
<reference evidence="2" key="2">
    <citation type="submission" date="2020-05" db="UniProtKB">
        <authorList>
            <consortium name="EnsemblMetazoa"/>
        </authorList>
    </citation>
    <scope>IDENTIFICATION</scope>
    <source>
        <strain evidence="2">IAEA</strain>
    </source>
</reference>
<evidence type="ECO:0000256" key="1">
    <source>
        <dbReference type="SAM" id="SignalP"/>
    </source>
</evidence>
<keyword evidence="1" id="KW-0732">Signal</keyword>
<proteinExistence type="predicted"/>
<accession>A0A1B0BMJ3</accession>
<organism evidence="2 3">
    <name type="scientific">Glossina palpalis gambiensis</name>
    <dbReference type="NCBI Taxonomy" id="67801"/>
    <lineage>
        <taxon>Eukaryota</taxon>
        <taxon>Metazoa</taxon>
        <taxon>Ecdysozoa</taxon>
        <taxon>Arthropoda</taxon>
        <taxon>Hexapoda</taxon>
        <taxon>Insecta</taxon>
        <taxon>Pterygota</taxon>
        <taxon>Neoptera</taxon>
        <taxon>Endopterygota</taxon>
        <taxon>Diptera</taxon>
        <taxon>Brachycera</taxon>
        <taxon>Muscomorpha</taxon>
        <taxon>Hippoboscoidea</taxon>
        <taxon>Glossinidae</taxon>
        <taxon>Glossina</taxon>
    </lineage>
</organism>
<name>A0A1B0BMJ3_9MUSC</name>
<feature type="signal peptide" evidence="1">
    <location>
        <begin position="1"/>
        <end position="26"/>
    </location>
</feature>
<dbReference type="EnsemblMetazoa" id="GPPI034847-RA">
    <property type="protein sequence ID" value="GPPI034847-PA"/>
    <property type="gene ID" value="GPPI034847"/>
</dbReference>
<dbReference type="AlphaFoldDB" id="A0A1B0BMJ3"/>
<evidence type="ECO:0000313" key="3">
    <source>
        <dbReference type="Proteomes" id="UP000092460"/>
    </source>
</evidence>
<dbReference type="Proteomes" id="UP000092460">
    <property type="component" value="Unassembled WGS sequence"/>
</dbReference>
<sequence length="762" mass="84554">MNRRLKSGSDLMVSLKSIVFWLIVVGLENNINDSTNQMSLNATVENFANTNDKSIPLAEANETSPNTKIAKKRRWRCFERGKQKINRDTNEAFPCQYAKFSGHIRLPNQEEGLPYNGRITADEETDFIIRSVLKRKHDLNSFSTKATCEPSAKRSLLNVNSVSNSSIAHHQAAVASNSSVNNDDDSDNDIAIVPPYPSYKCDNHFNLNDCQSRKEPSCNVTPSAADIRRSIVNSVSNSIKIKKNDTSLRTLLLKRKLLSNVKAAYMKASTSNKHALTVSVDKNANQTTKHSGEPEVDMKGLHRFSERSKAITESKGSDRINVNRRTVAYSDGREAGHVCQERKTRLLNTTRAKASCQSKPIPSLANSPNFHFPLKKNDPVFAHNSQSSNISPQAVTALTRHRFNDNLTSTDRRIVPFSNGQRIYGSMGEYNKNKSSVNDGLKRAPVTLIRPNLILSNLPTCLDSHLIISNAAKRILSSLNGSNTLVSEAMKIANKFRVNVFHPSDGFNKHKSKPSNVVRLSRVRTPYSRQHETICIQSSESLKSLSNGLWTPVKEQKILSMTQTLQKKISENLRETNEHNTDATTILPIASAYTLTADDESLRHINKIRNTTTNSGRSASALDLTGEASTPPTNLTKIAFPVMETLPQFDTELTVPSVPSEIAVLSKQQETTINFKLTQDDPSNTTLTTSNNPEPILATEAFTFYAQDMKLKDIESSIVPSIIHFEQDDKPFQSESHWKSGSVLAGLANEETLSKLGGNNSF</sequence>
<dbReference type="STRING" id="67801.A0A1B0BMJ3"/>
<protein>
    <recommendedName>
        <fullName evidence="4">WASP family protein member</fullName>
    </recommendedName>
</protein>
<feature type="chain" id="PRO_5008404999" description="WASP family protein member" evidence="1">
    <location>
        <begin position="27"/>
        <end position="762"/>
    </location>
</feature>
<evidence type="ECO:0000313" key="2">
    <source>
        <dbReference type="EnsemblMetazoa" id="GPPI034847-PA"/>
    </source>
</evidence>
<dbReference type="EMBL" id="JXJN01016971">
    <property type="status" value="NOT_ANNOTATED_CDS"/>
    <property type="molecule type" value="Genomic_DNA"/>
</dbReference>
<keyword evidence="3" id="KW-1185">Reference proteome</keyword>
<reference evidence="3" key="1">
    <citation type="submission" date="2015-01" db="EMBL/GenBank/DDBJ databases">
        <authorList>
            <person name="Aksoy S."/>
            <person name="Warren W."/>
            <person name="Wilson R.K."/>
        </authorList>
    </citation>
    <scope>NUCLEOTIDE SEQUENCE [LARGE SCALE GENOMIC DNA]</scope>
    <source>
        <strain evidence="3">IAEA</strain>
    </source>
</reference>